<protein>
    <submittedName>
        <fullName evidence="2">Uncharacterized protein</fullName>
    </submittedName>
</protein>
<dbReference type="AlphaFoldDB" id="A0A2R8CJM5"/>
<accession>A0A2R8CJM5</accession>
<dbReference type="Proteomes" id="UP000244934">
    <property type="component" value="Unassembled WGS sequence"/>
</dbReference>
<gene>
    <name evidence="2" type="ORF">KSP9073_01093</name>
</gene>
<proteinExistence type="predicted"/>
<dbReference type="EMBL" id="ONZI01000001">
    <property type="protein sequence ID" value="SPJ33090.1"/>
    <property type="molecule type" value="Genomic_DNA"/>
</dbReference>
<evidence type="ECO:0000313" key="2">
    <source>
        <dbReference type="EMBL" id="SPJ33090.1"/>
    </source>
</evidence>
<reference evidence="3" key="1">
    <citation type="submission" date="2018-03" db="EMBL/GenBank/DDBJ databases">
        <authorList>
            <person name="Navarro De La Torre S."/>
        </authorList>
    </citation>
    <scope>NUCLEOTIDE SEQUENCE [LARGE SCALE GENOMIC DNA]</scope>
    <source>
        <strain evidence="3">EAod3</strain>
    </source>
</reference>
<feature type="region of interest" description="Disordered" evidence="1">
    <location>
        <begin position="1"/>
        <end position="40"/>
    </location>
</feature>
<sequence length="62" mass="6760">MSDEAGQHSAFHETTMRAGSTTHQTPGALMEECASSRPASAREWPVVCVQAVNKREFKAVLQ</sequence>
<evidence type="ECO:0000256" key="1">
    <source>
        <dbReference type="SAM" id="MobiDB-lite"/>
    </source>
</evidence>
<evidence type="ECO:0000313" key="3">
    <source>
        <dbReference type="Proteomes" id="UP000244934"/>
    </source>
</evidence>
<name>A0A2R8CJM5_9GAMM</name>
<keyword evidence="3" id="KW-1185">Reference proteome</keyword>
<organism evidence="2 3">
    <name type="scientific">Kushneria phyllosphaerae</name>
    <dbReference type="NCBI Taxonomy" id="2100822"/>
    <lineage>
        <taxon>Bacteria</taxon>
        <taxon>Pseudomonadati</taxon>
        <taxon>Pseudomonadota</taxon>
        <taxon>Gammaproteobacteria</taxon>
        <taxon>Oceanospirillales</taxon>
        <taxon>Halomonadaceae</taxon>
        <taxon>Kushneria</taxon>
    </lineage>
</organism>